<evidence type="ECO:0000256" key="1">
    <source>
        <dbReference type="SAM" id="Phobius"/>
    </source>
</evidence>
<protein>
    <submittedName>
        <fullName evidence="2">Uncharacterized protein</fullName>
    </submittedName>
</protein>
<accession>A0A2G5E4S1</accession>
<dbReference type="AlphaFoldDB" id="A0A2G5E4S1"/>
<sequence>MDNWKHWINGLLGTVDRGRSINFYFLVKNLILLLLFLLCDIVIHGTIMANRECWINSLMGTSDRGRPQIVYFSF</sequence>
<evidence type="ECO:0000313" key="3">
    <source>
        <dbReference type="Proteomes" id="UP000230069"/>
    </source>
</evidence>
<organism evidence="2 3">
    <name type="scientific">Aquilegia coerulea</name>
    <name type="common">Rocky mountain columbine</name>
    <dbReference type="NCBI Taxonomy" id="218851"/>
    <lineage>
        <taxon>Eukaryota</taxon>
        <taxon>Viridiplantae</taxon>
        <taxon>Streptophyta</taxon>
        <taxon>Embryophyta</taxon>
        <taxon>Tracheophyta</taxon>
        <taxon>Spermatophyta</taxon>
        <taxon>Magnoliopsida</taxon>
        <taxon>Ranunculales</taxon>
        <taxon>Ranunculaceae</taxon>
        <taxon>Thalictroideae</taxon>
        <taxon>Aquilegia</taxon>
    </lineage>
</organism>
<keyword evidence="3" id="KW-1185">Reference proteome</keyword>
<reference evidence="2 3" key="1">
    <citation type="submission" date="2017-09" db="EMBL/GenBank/DDBJ databases">
        <title>WGS assembly of Aquilegia coerulea Goldsmith.</title>
        <authorList>
            <person name="Hodges S."/>
            <person name="Kramer E."/>
            <person name="Nordborg M."/>
            <person name="Tomkins J."/>
            <person name="Borevitz J."/>
            <person name="Derieg N."/>
            <person name="Yan J."/>
            <person name="Mihaltcheva S."/>
            <person name="Hayes R.D."/>
            <person name="Rokhsar D."/>
        </authorList>
    </citation>
    <scope>NUCLEOTIDE SEQUENCE [LARGE SCALE GENOMIC DNA]</scope>
    <source>
        <strain evidence="3">cv. Goldsmith</strain>
    </source>
</reference>
<dbReference type="EMBL" id="KZ305029">
    <property type="protein sequence ID" value="PIA50739.1"/>
    <property type="molecule type" value="Genomic_DNA"/>
</dbReference>
<gene>
    <name evidence="2" type="ORF">AQUCO_01200164v1</name>
</gene>
<keyword evidence="1" id="KW-0812">Transmembrane</keyword>
<evidence type="ECO:0000313" key="2">
    <source>
        <dbReference type="EMBL" id="PIA50739.1"/>
    </source>
</evidence>
<dbReference type="Proteomes" id="UP000230069">
    <property type="component" value="Unassembled WGS sequence"/>
</dbReference>
<dbReference type="InParanoid" id="A0A2G5E4S1"/>
<proteinExistence type="predicted"/>
<name>A0A2G5E4S1_AQUCA</name>
<keyword evidence="1" id="KW-1133">Transmembrane helix</keyword>
<feature type="transmembrane region" description="Helical" evidence="1">
    <location>
        <begin position="21"/>
        <end position="43"/>
    </location>
</feature>
<keyword evidence="1" id="KW-0472">Membrane</keyword>